<dbReference type="PANTHER" id="PTHR38487">
    <property type="entry name" value="TESTIS EXPRESSED 11"/>
    <property type="match status" value="1"/>
</dbReference>
<evidence type="ECO:0000313" key="4">
    <source>
        <dbReference type="Proteomes" id="UP001152795"/>
    </source>
</evidence>
<dbReference type="GO" id="GO:0051321">
    <property type="term" value="P:meiotic cell cycle"/>
    <property type="evidence" value="ECO:0007669"/>
    <property type="project" value="UniProtKB-KW"/>
</dbReference>
<accession>A0A6S7G770</accession>
<keyword evidence="1" id="KW-0469">Meiosis</keyword>
<protein>
    <recommendedName>
        <fullName evidence="2">Protein ZIP4 homolog</fullName>
    </recommendedName>
</protein>
<reference evidence="3" key="1">
    <citation type="submission" date="2020-04" db="EMBL/GenBank/DDBJ databases">
        <authorList>
            <person name="Alioto T."/>
            <person name="Alioto T."/>
            <person name="Gomez Garrido J."/>
        </authorList>
    </citation>
    <scope>NUCLEOTIDE SEQUENCE</scope>
    <source>
        <strain evidence="3">A484AB</strain>
    </source>
</reference>
<keyword evidence="4" id="KW-1185">Reference proteome</keyword>
<evidence type="ECO:0000313" key="3">
    <source>
        <dbReference type="EMBL" id="CAB3987595.1"/>
    </source>
</evidence>
<dbReference type="Proteomes" id="UP001152795">
    <property type="component" value="Unassembled WGS sequence"/>
</dbReference>
<organism evidence="3 4">
    <name type="scientific">Paramuricea clavata</name>
    <name type="common">Red gorgonian</name>
    <name type="synonym">Violescent sea-whip</name>
    <dbReference type="NCBI Taxonomy" id="317549"/>
    <lineage>
        <taxon>Eukaryota</taxon>
        <taxon>Metazoa</taxon>
        <taxon>Cnidaria</taxon>
        <taxon>Anthozoa</taxon>
        <taxon>Octocorallia</taxon>
        <taxon>Malacalcyonacea</taxon>
        <taxon>Plexauridae</taxon>
        <taxon>Paramuricea</taxon>
    </lineage>
</organism>
<dbReference type="SUPFAM" id="SSF48452">
    <property type="entry name" value="TPR-like"/>
    <property type="match status" value="2"/>
</dbReference>
<name>A0A6S7G770_PARCT</name>
<evidence type="ECO:0000256" key="1">
    <source>
        <dbReference type="ARBA" id="ARBA00023254"/>
    </source>
</evidence>
<dbReference type="Gene3D" id="1.25.40.10">
    <property type="entry name" value="Tetratricopeptide repeat domain"/>
    <property type="match status" value="2"/>
</dbReference>
<comment type="caution">
    <text evidence="3">The sequence shown here is derived from an EMBL/GenBank/DDBJ whole genome shotgun (WGS) entry which is preliminary data.</text>
</comment>
<dbReference type="EMBL" id="CACRXK020001200">
    <property type="protein sequence ID" value="CAB3987595.1"/>
    <property type="molecule type" value="Genomic_DNA"/>
</dbReference>
<proteinExistence type="predicted"/>
<dbReference type="OrthoDB" id="65716at2759"/>
<dbReference type="Pfam" id="PF08631">
    <property type="entry name" value="SPO22"/>
    <property type="match status" value="1"/>
</dbReference>
<sequence length="918" mass="104479">MEKDSHLNTLISRLKVLTKNLSQSKVESDADLDNIWSIVEELQKISFNKDEHCSALIQIHTCAVTLWNLAVGMKTEGSGNLTLNAKLRHGSCNLVSIANTVECTEASHKKQLVMATKTGRAWLDCDNPAMAETSLELAEECWENLSRKLSTKQSSQEKLFIIEECEKHIFRTYCYQAEVATANSKYEKAKQYINKAKSLLGRHPKESCCLAMVCYNFGVDTFQRQHYEECVEWLRESYELGKGEYPLDSEKQATTLRLLANAYLEWDHTKHWDTALNAVGLANTEHLHPAGLYLKAKILLLRETSSKELQFAFLESLRHQELTVDMGLSIVELAIEYKKTQLAFEGLKQLANAFQNTPDLSKIQLQHLELLVQHNQEEEAKNLVEHCIEGHNTGRPLDPETKKKFHNIIWDKAASKCEENKHSEALEWYNYSLSLFSPGERQSINAGKLHRNICSCHIALKDMEKARQSITEAESSDHGNPLNSYFDFKLALSEKNNSKAITAMNKMSENHDKLQNTEGLTIHDIICLAAQLALENNNQEVAIPALESIIKHSPDNKQVITAIRCLIRLKMSFLTEKEKRNDVNTTLFYLKTALDKLAQVNKSSYGEHAAECIWFMKIAWNLALESKGLHQEMHELFVLTDKFAKLCPQDKTSLLKQKSSLFMAAGCCLEIAKEQKNMEEKKKCFMQVLDHVNDCRKILQLLNKSVNQDQQNTDDVPVVLSVYEFDAKANLNYDDVECLLDQISKLPNTDGKTFETIAALSTKLPNTPRNIQITKNALVLAIRTHCKNNFSSPDYLSCSKSYRGLIEICLRNGASGDVESKEESWSFFQEVANLIESDRESTIPEIEIQWLMTKSWNTGVHLYGAGKYQAAEKWCGMGMRLLKQLSDLKHFYETKMTELYSEILLGIESGRTQMLVEE</sequence>
<dbReference type="AlphaFoldDB" id="A0A6S7G770"/>
<dbReference type="InterPro" id="IPR013940">
    <property type="entry name" value="Spo22/ZIP4/TEX11"/>
</dbReference>
<evidence type="ECO:0000256" key="2">
    <source>
        <dbReference type="ARBA" id="ARBA00031845"/>
    </source>
</evidence>
<dbReference type="PANTHER" id="PTHR38487:SF1">
    <property type="entry name" value="PROTEIN ZIP4 HOMOLOG"/>
    <property type="match status" value="1"/>
</dbReference>
<dbReference type="InterPro" id="IPR011990">
    <property type="entry name" value="TPR-like_helical_dom_sf"/>
</dbReference>
<gene>
    <name evidence="3" type="ORF">PACLA_8A081223</name>
</gene>